<name>A0AA35KWA0_9SAUR</name>
<protein>
    <submittedName>
        <fullName evidence="1">Uncharacterized protein</fullName>
    </submittedName>
</protein>
<dbReference type="EMBL" id="OX395135">
    <property type="protein sequence ID" value="CAI5785495.1"/>
    <property type="molecule type" value="Genomic_DNA"/>
</dbReference>
<dbReference type="AlphaFoldDB" id="A0AA35KWA0"/>
<reference evidence="1" key="1">
    <citation type="submission" date="2022-12" db="EMBL/GenBank/DDBJ databases">
        <authorList>
            <person name="Alioto T."/>
            <person name="Alioto T."/>
            <person name="Gomez Garrido J."/>
        </authorList>
    </citation>
    <scope>NUCLEOTIDE SEQUENCE</scope>
</reference>
<evidence type="ECO:0000313" key="2">
    <source>
        <dbReference type="Proteomes" id="UP001178461"/>
    </source>
</evidence>
<keyword evidence="2" id="KW-1185">Reference proteome</keyword>
<sequence length="100" mass="11076">MHGGEGSAIARQGISKHNALLPEMAWLDLALIFPKCREVTTSSFNRNEELRKLKGPWFNNALKQSAITVQLILPGFHASGCGVYHMWHTADDSNHLAMCS</sequence>
<organism evidence="1 2">
    <name type="scientific">Podarcis lilfordi</name>
    <name type="common">Lilford's wall lizard</name>
    <dbReference type="NCBI Taxonomy" id="74358"/>
    <lineage>
        <taxon>Eukaryota</taxon>
        <taxon>Metazoa</taxon>
        <taxon>Chordata</taxon>
        <taxon>Craniata</taxon>
        <taxon>Vertebrata</taxon>
        <taxon>Euteleostomi</taxon>
        <taxon>Lepidosauria</taxon>
        <taxon>Squamata</taxon>
        <taxon>Bifurcata</taxon>
        <taxon>Unidentata</taxon>
        <taxon>Episquamata</taxon>
        <taxon>Laterata</taxon>
        <taxon>Lacertibaenia</taxon>
        <taxon>Lacertidae</taxon>
        <taxon>Podarcis</taxon>
    </lineage>
</organism>
<accession>A0AA35KWA0</accession>
<proteinExistence type="predicted"/>
<evidence type="ECO:0000313" key="1">
    <source>
        <dbReference type="EMBL" id="CAI5785495.1"/>
    </source>
</evidence>
<gene>
    <name evidence="1" type="ORF">PODLI_1B031771</name>
</gene>
<dbReference type="Proteomes" id="UP001178461">
    <property type="component" value="Chromosome 10"/>
</dbReference>